<feature type="compositionally biased region" description="Low complexity" evidence="1">
    <location>
        <begin position="69"/>
        <end position="107"/>
    </location>
</feature>
<feature type="compositionally biased region" description="Basic and acidic residues" evidence="1">
    <location>
        <begin position="339"/>
        <end position="375"/>
    </location>
</feature>
<feature type="compositionally biased region" description="Basic and acidic residues" evidence="1">
    <location>
        <begin position="125"/>
        <end position="137"/>
    </location>
</feature>
<proteinExistence type="predicted"/>
<feature type="compositionally biased region" description="Basic and acidic residues" evidence="1">
    <location>
        <begin position="314"/>
        <end position="328"/>
    </location>
</feature>
<dbReference type="EMBL" id="LFIW01002023">
    <property type="protein sequence ID" value="KZL79827.1"/>
    <property type="molecule type" value="Genomic_DNA"/>
</dbReference>
<dbReference type="AlphaFoldDB" id="A0A167A898"/>
<organism evidence="2 3">
    <name type="scientific">Colletotrichum incanum</name>
    <name type="common">Soybean anthracnose fungus</name>
    <dbReference type="NCBI Taxonomy" id="1573173"/>
    <lineage>
        <taxon>Eukaryota</taxon>
        <taxon>Fungi</taxon>
        <taxon>Dikarya</taxon>
        <taxon>Ascomycota</taxon>
        <taxon>Pezizomycotina</taxon>
        <taxon>Sordariomycetes</taxon>
        <taxon>Hypocreomycetidae</taxon>
        <taxon>Glomerellales</taxon>
        <taxon>Glomerellaceae</taxon>
        <taxon>Colletotrichum</taxon>
        <taxon>Colletotrichum spaethianum species complex</taxon>
    </lineage>
</organism>
<name>A0A167A898_COLIC</name>
<evidence type="ECO:0000256" key="1">
    <source>
        <dbReference type="SAM" id="MobiDB-lite"/>
    </source>
</evidence>
<accession>A0A167A898</accession>
<sequence>METINNITNAASKAIWGTNEANQEPVSGVKGNTNQGEPYDAGNIARLLTPSAEDPLVKEKKANVADANTASGTTASASTSEPTTTTGLTTTVTPSTNTSSTEPTGTSATDDPLKHKSTPPTESTLTDRSRANEDLTPHKSTPPPTESTLTDRSRATEDLAPHKSSTTEDSPKQKEDIGKPELNNISPNSVPPADSAAGKTDTRHPADPATDPAPKGQDVNNNASGPTTGGDKLDGPGPRPLEIVAKERGGDAGNVKKDSAKGGLIEDDSTSGLEDKKEDDPKAVSRSEGTGEKYIKTSGLAVDGGDFDATKPGAGREADRLLDEKDPAHAAAKAAAKSSSDKTSDKSTDKTSEDRTHSPNAGTEKEKESLKDKIKAKLHRH</sequence>
<feature type="compositionally biased region" description="Basic and acidic residues" evidence="1">
    <location>
        <begin position="244"/>
        <end position="260"/>
    </location>
</feature>
<keyword evidence="3" id="KW-1185">Reference proteome</keyword>
<evidence type="ECO:0000313" key="2">
    <source>
        <dbReference type="EMBL" id="KZL79827.1"/>
    </source>
</evidence>
<protein>
    <submittedName>
        <fullName evidence="2">Glycine-rich cell wall structural protein 1 protein</fullName>
    </submittedName>
</protein>
<feature type="compositionally biased region" description="Polar residues" evidence="1">
    <location>
        <begin position="19"/>
        <end position="36"/>
    </location>
</feature>
<gene>
    <name evidence="2" type="ORF">CI238_02130</name>
</gene>
<feature type="region of interest" description="Disordered" evidence="1">
    <location>
        <begin position="1"/>
        <end position="381"/>
    </location>
</feature>
<evidence type="ECO:0000313" key="3">
    <source>
        <dbReference type="Proteomes" id="UP000076584"/>
    </source>
</evidence>
<reference evidence="2 3" key="1">
    <citation type="submission" date="2015-06" db="EMBL/GenBank/DDBJ databases">
        <title>Survival trade-offs in plant roots during colonization by closely related pathogenic and mutualistic fungi.</title>
        <authorList>
            <person name="Hacquard S."/>
            <person name="Kracher B."/>
            <person name="Hiruma K."/>
            <person name="Weinman A."/>
            <person name="Muench P."/>
            <person name="Garrido Oter R."/>
            <person name="Ver Loren van Themaat E."/>
            <person name="Dallerey J.-F."/>
            <person name="Damm U."/>
            <person name="Henrissat B."/>
            <person name="Lespinet O."/>
            <person name="Thon M."/>
            <person name="Kemen E."/>
            <person name="McHardy A.C."/>
            <person name="Schulze-Lefert P."/>
            <person name="O'Connell R.J."/>
        </authorList>
    </citation>
    <scope>NUCLEOTIDE SEQUENCE [LARGE SCALE GENOMIC DNA]</scope>
    <source>
        <strain evidence="2 3">MAFF 238704</strain>
    </source>
</reference>
<feature type="compositionally biased region" description="Basic and acidic residues" evidence="1">
    <location>
        <begin position="149"/>
        <end position="179"/>
    </location>
</feature>
<feature type="compositionally biased region" description="Basic and acidic residues" evidence="1">
    <location>
        <begin position="273"/>
        <end position="295"/>
    </location>
</feature>
<comment type="caution">
    <text evidence="2">The sequence shown here is derived from an EMBL/GenBank/DDBJ whole genome shotgun (WGS) entry which is preliminary data.</text>
</comment>
<dbReference type="STRING" id="1573173.A0A167A898"/>
<feature type="compositionally biased region" description="Polar residues" evidence="1">
    <location>
        <begin position="1"/>
        <end position="11"/>
    </location>
</feature>
<dbReference type="Proteomes" id="UP000076584">
    <property type="component" value="Unassembled WGS sequence"/>
</dbReference>